<protein>
    <submittedName>
        <fullName evidence="5">Alanine transaminase</fullName>
    </submittedName>
</protein>
<evidence type="ECO:0000313" key="5">
    <source>
        <dbReference type="EMBL" id="PWD84711.1"/>
    </source>
</evidence>
<dbReference type="InterPro" id="IPR015421">
    <property type="entry name" value="PyrdxlP-dep_Trfase_major"/>
</dbReference>
<dbReference type="InterPro" id="IPR015422">
    <property type="entry name" value="PyrdxlP-dep_Trfase_small"/>
</dbReference>
<keyword evidence="6" id="KW-1185">Reference proteome</keyword>
<organism evidence="5 6">
    <name type="scientific">Ignatzschineria indica</name>
    <dbReference type="NCBI Taxonomy" id="472583"/>
    <lineage>
        <taxon>Bacteria</taxon>
        <taxon>Pseudomonadati</taxon>
        <taxon>Pseudomonadota</taxon>
        <taxon>Gammaproteobacteria</taxon>
        <taxon>Cardiobacteriales</taxon>
        <taxon>Ignatzschineriaceae</taxon>
        <taxon>Ignatzschineria</taxon>
    </lineage>
</organism>
<dbReference type="SUPFAM" id="SSF53383">
    <property type="entry name" value="PLP-dependent transferases"/>
    <property type="match status" value="1"/>
</dbReference>
<dbReference type="PANTHER" id="PTHR42832">
    <property type="entry name" value="AMINO ACID AMINOTRANSFERASE"/>
    <property type="match status" value="1"/>
</dbReference>
<dbReference type="InterPro" id="IPR004839">
    <property type="entry name" value="Aminotransferase_I/II_large"/>
</dbReference>
<evidence type="ECO:0000313" key="6">
    <source>
        <dbReference type="Proteomes" id="UP000244948"/>
    </source>
</evidence>
<name>A0A2U2ANC4_9GAMM</name>
<dbReference type="Proteomes" id="UP000244948">
    <property type="component" value="Unassembled WGS sequence"/>
</dbReference>
<dbReference type="Pfam" id="PF00155">
    <property type="entry name" value="Aminotran_1_2"/>
    <property type="match status" value="1"/>
</dbReference>
<dbReference type="Gene3D" id="3.90.1150.10">
    <property type="entry name" value="Aspartate Aminotransferase, domain 1"/>
    <property type="match status" value="1"/>
</dbReference>
<keyword evidence="2" id="KW-0032">Aminotransferase</keyword>
<dbReference type="CDD" id="cd00609">
    <property type="entry name" value="AAT_like"/>
    <property type="match status" value="1"/>
</dbReference>
<dbReference type="PANTHER" id="PTHR42832:SF1">
    <property type="entry name" value="GLUTAMATE-PYRUVATE AMINOTRANSFERASE ALAC"/>
    <property type="match status" value="1"/>
</dbReference>
<dbReference type="GO" id="GO:0030170">
    <property type="term" value="F:pyridoxal phosphate binding"/>
    <property type="evidence" value="ECO:0007669"/>
    <property type="project" value="InterPro"/>
</dbReference>
<dbReference type="AlphaFoldDB" id="A0A2U2ANC4"/>
<dbReference type="InterPro" id="IPR050881">
    <property type="entry name" value="LL-DAP_aminotransferase"/>
</dbReference>
<dbReference type="GO" id="GO:0008483">
    <property type="term" value="F:transaminase activity"/>
    <property type="evidence" value="ECO:0007669"/>
    <property type="project" value="UniProtKB-KW"/>
</dbReference>
<evidence type="ECO:0000256" key="3">
    <source>
        <dbReference type="ARBA" id="ARBA00022679"/>
    </source>
</evidence>
<evidence type="ECO:0000256" key="2">
    <source>
        <dbReference type="ARBA" id="ARBA00022576"/>
    </source>
</evidence>
<evidence type="ECO:0000256" key="1">
    <source>
        <dbReference type="ARBA" id="ARBA00001933"/>
    </source>
</evidence>
<reference evidence="5 6" key="1">
    <citation type="journal article" date="2018" name="Genome Announc.">
        <title>Ignatzschineria cameli sp. nov., isolated from necrotic foot tissue of dromedaries (Camelus dromedarius) and associated maggots (Wohlfahrtia species) in Dubai.</title>
        <authorList>
            <person name="Tsang C.C."/>
            <person name="Tang J.Y."/>
            <person name="Fong J.Y."/>
            <person name="Kinne J."/>
            <person name="Lee H.H."/>
            <person name="Joseph M."/>
            <person name="Jose S."/>
            <person name="Schuster R.K."/>
            <person name="Tang Y."/>
            <person name="Sivakumar S."/>
            <person name="Chen J.H."/>
            <person name="Teng J.L."/>
            <person name="Lau S.K."/>
            <person name="Wernery U."/>
            <person name="Woo P.C."/>
        </authorList>
    </citation>
    <scope>NUCLEOTIDE SEQUENCE [LARGE SCALE GENOMIC DNA]</scope>
    <source>
        <strain evidence="5 6">KCTC 22643</strain>
    </source>
</reference>
<evidence type="ECO:0000259" key="4">
    <source>
        <dbReference type="Pfam" id="PF00155"/>
    </source>
</evidence>
<proteinExistence type="predicted"/>
<comment type="caution">
    <text evidence="5">The sequence shown here is derived from an EMBL/GenBank/DDBJ whole genome shotgun (WGS) entry which is preliminary data.</text>
</comment>
<keyword evidence="3" id="KW-0808">Transferase</keyword>
<dbReference type="RefSeq" id="WP_109235862.1">
    <property type="nucleotide sequence ID" value="NZ_BMXZ01000001.1"/>
</dbReference>
<accession>A0A2U2ANC4</accession>
<sequence>MSKQPSTEFKRLELLPPYVFSVIDELKAEAAAAGKDVIDFGMGNPDQPTPAHIVDALTAAAKEGANHRYSASKGIAPVREAICDWYERKYQVKLDPNSEAIYTIGSKEGLADLTLAVLDKGDVVLVPDPAYPIHPYGPIIAGATVIHVPAGPEDDFEANLRAAIENSPVKPKMLFLNYPSNPTSECVDLAFFERMVALAKEHGIWIVHDLAYADLSFDDYQAPSILQVEGAIDIAVESYTLSKSYNMAGWRVGFMVGNPTLIGALTKIKSYLDYGSFAPIQHAAVAALTGPQECVEEVRLRYQARRDLLCDGLSSIGWDVKKPKASMFLWAKIPDAYRDMGSMKFAEKLIKEASVAVAPGIGFGKGGEGYVRFGLIVDDERTAQAIENLRQMFIKDGLVVAP</sequence>
<dbReference type="InterPro" id="IPR015424">
    <property type="entry name" value="PyrdxlP-dep_Trfase"/>
</dbReference>
<dbReference type="EMBL" id="QEWR01000002">
    <property type="protein sequence ID" value="PWD84711.1"/>
    <property type="molecule type" value="Genomic_DNA"/>
</dbReference>
<gene>
    <name evidence="5" type="ORF">DC082_04075</name>
</gene>
<feature type="domain" description="Aminotransferase class I/classII large" evidence="4">
    <location>
        <begin position="35"/>
        <end position="388"/>
    </location>
</feature>
<dbReference type="Gene3D" id="3.40.640.10">
    <property type="entry name" value="Type I PLP-dependent aspartate aminotransferase-like (Major domain)"/>
    <property type="match status" value="1"/>
</dbReference>
<comment type="cofactor">
    <cofactor evidence="1">
        <name>pyridoxal 5'-phosphate</name>
        <dbReference type="ChEBI" id="CHEBI:597326"/>
    </cofactor>
</comment>